<evidence type="ECO:0000256" key="4">
    <source>
        <dbReference type="ARBA" id="ARBA00022598"/>
    </source>
</evidence>
<comment type="function">
    <text evidence="7 8">Cell wall formation. Catalyzes the addition of glutamate to the nucleotide precursor UDP-N-acetylmuramoyl-L-alanine (UMA).</text>
</comment>
<dbReference type="NCBIfam" id="TIGR01087">
    <property type="entry name" value="murD"/>
    <property type="match status" value="1"/>
</dbReference>
<keyword evidence="7 8" id="KW-0573">Peptidoglycan synthesis</keyword>
<comment type="pathway">
    <text evidence="2 7 8">Cell wall biogenesis; peptidoglycan biosynthesis.</text>
</comment>
<evidence type="ECO:0000313" key="12">
    <source>
        <dbReference type="Proteomes" id="UP001321748"/>
    </source>
</evidence>
<dbReference type="Pfam" id="PF02875">
    <property type="entry name" value="Mur_ligase_C"/>
    <property type="match status" value="1"/>
</dbReference>
<keyword evidence="7 8" id="KW-0133">Cell shape</keyword>
<dbReference type="PANTHER" id="PTHR43692">
    <property type="entry name" value="UDP-N-ACETYLMURAMOYLALANINE--D-GLUTAMATE LIGASE"/>
    <property type="match status" value="1"/>
</dbReference>
<dbReference type="HAMAP" id="MF_00639">
    <property type="entry name" value="MurD"/>
    <property type="match status" value="1"/>
</dbReference>
<keyword evidence="7 8" id="KW-0132">Cell division</keyword>
<evidence type="ECO:0000256" key="8">
    <source>
        <dbReference type="RuleBase" id="RU003664"/>
    </source>
</evidence>
<comment type="similarity">
    <text evidence="7">Belongs to the MurCDEF family.</text>
</comment>
<dbReference type="InterPro" id="IPR036565">
    <property type="entry name" value="Mur-like_cat_sf"/>
</dbReference>
<keyword evidence="7 8" id="KW-0961">Cell wall biogenesis/degradation</keyword>
<evidence type="ECO:0000256" key="1">
    <source>
        <dbReference type="ARBA" id="ARBA00004496"/>
    </source>
</evidence>
<organism evidence="11 12">
    <name type="scientific">Bombiscardovia apis</name>
    <dbReference type="NCBI Taxonomy" id="2932182"/>
    <lineage>
        <taxon>Bacteria</taxon>
        <taxon>Bacillati</taxon>
        <taxon>Actinomycetota</taxon>
        <taxon>Actinomycetes</taxon>
        <taxon>Bifidobacteriales</taxon>
        <taxon>Bifidobacteriaceae</taxon>
        <taxon>Bombiscardovia</taxon>
    </lineage>
</organism>
<dbReference type="RefSeq" id="WP_317643398.1">
    <property type="nucleotide sequence ID" value="NZ_AP026800.1"/>
</dbReference>
<evidence type="ECO:0000313" key="11">
    <source>
        <dbReference type="EMBL" id="BDR54394.1"/>
    </source>
</evidence>
<dbReference type="Gene3D" id="3.40.50.720">
    <property type="entry name" value="NAD(P)-binding Rossmann-like Domain"/>
    <property type="match status" value="1"/>
</dbReference>
<dbReference type="Proteomes" id="UP001321748">
    <property type="component" value="Chromosome"/>
</dbReference>
<evidence type="ECO:0000256" key="6">
    <source>
        <dbReference type="ARBA" id="ARBA00022840"/>
    </source>
</evidence>
<dbReference type="SUPFAM" id="SSF53244">
    <property type="entry name" value="MurD-like peptide ligases, peptide-binding domain"/>
    <property type="match status" value="1"/>
</dbReference>
<dbReference type="InterPro" id="IPR036615">
    <property type="entry name" value="Mur_ligase_C_dom_sf"/>
</dbReference>
<comment type="catalytic activity">
    <reaction evidence="7 8">
        <text>UDP-N-acetyl-alpha-D-muramoyl-L-alanine + D-glutamate + ATP = UDP-N-acetyl-alpha-D-muramoyl-L-alanyl-D-glutamate + ADP + phosphate + H(+)</text>
        <dbReference type="Rhea" id="RHEA:16429"/>
        <dbReference type="ChEBI" id="CHEBI:15378"/>
        <dbReference type="ChEBI" id="CHEBI:29986"/>
        <dbReference type="ChEBI" id="CHEBI:30616"/>
        <dbReference type="ChEBI" id="CHEBI:43474"/>
        <dbReference type="ChEBI" id="CHEBI:83898"/>
        <dbReference type="ChEBI" id="CHEBI:83900"/>
        <dbReference type="ChEBI" id="CHEBI:456216"/>
        <dbReference type="EC" id="6.3.2.9"/>
    </reaction>
</comment>
<dbReference type="Gene3D" id="3.40.1190.10">
    <property type="entry name" value="Mur-like, catalytic domain"/>
    <property type="match status" value="1"/>
</dbReference>
<dbReference type="InterPro" id="IPR004101">
    <property type="entry name" value="Mur_ligase_C"/>
</dbReference>
<evidence type="ECO:0000259" key="10">
    <source>
        <dbReference type="Pfam" id="PF08245"/>
    </source>
</evidence>
<protein>
    <recommendedName>
        <fullName evidence="7 8">UDP-N-acetylmuramoylalanine--D-glutamate ligase</fullName>
        <ecNumber evidence="7 8">6.3.2.9</ecNumber>
    </recommendedName>
    <alternativeName>
        <fullName evidence="7">D-glutamic acid-adding enzyme</fullName>
    </alternativeName>
    <alternativeName>
        <fullName evidence="7">UDP-N-acetylmuramoyl-L-alanyl-D-glutamate synthetase</fullName>
    </alternativeName>
</protein>
<dbReference type="GO" id="GO:0016874">
    <property type="term" value="F:ligase activity"/>
    <property type="evidence" value="ECO:0007669"/>
    <property type="project" value="UniProtKB-KW"/>
</dbReference>
<dbReference type="EC" id="6.3.2.9" evidence="7 8"/>
<keyword evidence="4 7" id="KW-0436">Ligase</keyword>
<evidence type="ECO:0000256" key="5">
    <source>
        <dbReference type="ARBA" id="ARBA00022741"/>
    </source>
</evidence>
<reference evidence="11 12" key="1">
    <citation type="journal article" date="2023" name="Microbiol. Spectr.">
        <title>Symbiosis of Carpenter Bees with Uncharacterized Lactic Acid Bacteria Showing NAD Auxotrophy.</title>
        <authorList>
            <person name="Kawasaki S."/>
            <person name="Ozawa K."/>
            <person name="Mori T."/>
            <person name="Yamamoto A."/>
            <person name="Ito M."/>
            <person name="Ohkuma M."/>
            <person name="Sakamoto M."/>
            <person name="Matsutani M."/>
        </authorList>
    </citation>
    <scope>NUCLEOTIDE SEQUENCE [LARGE SCALE GENOMIC DNA]</scope>
    <source>
        <strain evidence="11 12">KimH</strain>
    </source>
</reference>
<dbReference type="SUPFAM" id="SSF53623">
    <property type="entry name" value="MurD-like peptide ligases, catalytic domain"/>
    <property type="match status" value="1"/>
</dbReference>
<sequence length="476" mass="50244">MDLDISNQRVLVAGLGISGQSVAQALRGRVRSVVCVDERAPQADLHSFDLIDFDQVDLVMASPVFPPSSPFIVEALKRGIPVVSEVEIAWQLRVDSKRSGQPASWIGITGTNGKTSTTQMTAAMMTAAGFDAPAVGNIGKAVSQAALDPSHDALCVELSSFQLHFTYSLALECAAITNLAADHLDWHGGFEAYVADKAKIYQGVRKALVYNADDDRVAAIAQQAQPVEGCRKVGFTLGHPREGLIGISDGWIVDMSGMASGEVGQAERILPLSDLSGLSEPNGQVYPHLLADALCAFALALGAGASRQAACQAMKHFRPGDHRIETVAQLGQDSQAIRFVDDSKATNAHAAQASLSSYAPGSVVWIAGGLAKGARFDDLVRSQASQLAAAVVIGVDAEPILEALATQAPQVPVTRISAQPQDSLMRRAVEAASSYAQPGQVVLLAPACASMDQFTSYAERGALFTQEAQQWVSDHE</sequence>
<dbReference type="InterPro" id="IPR005762">
    <property type="entry name" value="MurD"/>
</dbReference>
<evidence type="ECO:0000256" key="7">
    <source>
        <dbReference type="HAMAP-Rule" id="MF_00639"/>
    </source>
</evidence>
<gene>
    <name evidence="7 11" type="primary">murD</name>
    <name evidence="11" type="ORF">KIMH_05050</name>
</gene>
<keyword evidence="12" id="KW-1185">Reference proteome</keyword>
<dbReference type="Gene3D" id="3.90.190.20">
    <property type="entry name" value="Mur ligase, C-terminal domain"/>
    <property type="match status" value="1"/>
</dbReference>
<keyword evidence="7 8" id="KW-0131">Cell cycle</keyword>
<evidence type="ECO:0000259" key="9">
    <source>
        <dbReference type="Pfam" id="PF02875"/>
    </source>
</evidence>
<proteinExistence type="inferred from homology"/>
<accession>A0ABM8BC20</accession>
<comment type="subcellular location">
    <subcellularLocation>
        <location evidence="1 7 8">Cytoplasm</location>
    </subcellularLocation>
</comment>
<dbReference type="EMBL" id="AP026800">
    <property type="protein sequence ID" value="BDR54394.1"/>
    <property type="molecule type" value="Genomic_DNA"/>
</dbReference>
<feature type="domain" description="Mur ligase C-terminal" evidence="9">
    <location>
        <begin position="322"/>
        <end position="448"/>
    </location>
</feature>
<keyword evidence="6 7" id="KW-0067">ATP-binding</keyword>
<dbReference type="InterPro" id="IPR013221">
    <property type="entry name" value="Mur_ligase_cen"/>
</dbReference>
<dbReference type="PANTHER" id="PTHR43692:SF1">
    <property type="entry name" value="UDP-N-ACETYLMURAMOYLALANINE--D-GLUTAMATE LIGASE"/>
    <property type="match status" value="1"/>
</dbReference>
<evidence type="ECO:0000256" key="3">
    <source>
        <dbReference type="ARBA" id="ARBA00022490"/>
    </source>
</evidence>
<feature type="domain" description="Mur ligase central" evidence="10">
    <location>
        <begin position="108"/>
        <end position="226"/>
    </location>
</feature>
<evidence type="ECO:0000256" key="2">
    <source>
        <dbReference type="ARBA" id="ARBA00004752"/>
    </source>
</evidence>
<feature type="binding site" evidence="7">
    <location>
        <begin position="110"/>
        <end position="116"/>
    </location>
    <ligand>
        <name>ATP</name>
        <dbReference type="ChEBI" id="CHEBI:30616"/>
    </ligand>
</feature>
<keyword evidence="3 7" id="KW-0963">Cytoplasm</keyword>
<name>A0ABM8BC20_9BIFI</name>
<keyword evidence="5 7" id="KW-0547">Nucleotide-binding</keyword>
<dbReference type="Pfam" id="PF08245">
    <property type="entry name" value="Mur_ligase_M"/>
    <property type="match status" value="1"/>
</dbReference>
<dbReference type="SUPFAM" id="SSF51984">
    <property type="entry name" value="MurCD N-terminal domain"/>
    <property type="match status" value="1"/>
</dbReference>